<dbReference type="AlphaFoldDB" id="A0AAV3R3N6"/>
<accession>A0AAV3R3N6</accession>
<sequence>MTGIQFYFYDHQHQASNRMNTLPRLDTSIVENLVEIRDLTRELTTNQHALKLLECGWKMSLMMVANLSSETSGYTRNPEEAMEHNTTMTVMIRYNMC</sequence>
<evidence type="ECO:0000313" key="2">
    <source>
        <dbReference type="Proteomes" id="UP001454036"/>
    </source>
</evidence>
<reference evidence="1 2" key="1">
    <citation type="submission" date="2024-01" db="EMBL/GenBank/DDBJ databases">
        <title>The complete chloroplast genome sequence of Lithospermum erythrorhizon: insights into the phylogenetic relationship among Boraginaceae species and the maternal lineages of purple gromwells.</title>
        <authorList>
            <person name="Okada T."/>
            <person name="Watanabe K."/>
        </authorList>
    </citation>
    <scope>NUCLEOTIDE SEQUENCE [LARGE SCALE GENOMIC DNA]</scope>
</reference>
<dbReference type="EMBL" id="BAABME010039889">
    <property type="protein sequence ID" value="GAA0169562.1"/>
    <property type="molecule type" value="Genomic_DNA"/>
</dbReference>
<dbReference type="Proteomes" id="UP001454036">
    <property type="component" value="Unassembled WGS sequence"/>
</dbReference>
<protein>
    <submittedName>
        <fullName evidence="1">Uncharacterized protein</fullName>
    </submittedName>
</protein>
<keyword evidence="2" id="KW-1185">Reference proteome</keyword>
<organism evidence="1 2">
    <name type="scientific">Lithospermum erythrorhizon</name>
    <name type="common">Purple gromwell</name>
    <name type="synonym">Lithospermum officinale var. erythrorhizon</name>
    <dbReference type="NCBI Taxonomy" id="34254"/>
    <lineage>
        <taxon>Eukaryota</taxon>
        <taxon>Viridiplantae</taxon>
        <taxon>Streptophyta</taxon>
        <taxon>Embryophyta</taxon>
        <taxon>Tracheophyta</taxon>
        <taxon>Spermatophyta</taxon>
        <taxon>Magnoliopsida</taxon>
        <taxon>eudicotyledons</taxon>
        <taxon>Gunneridae</taxon>
        <taxon>Pentapetalae</taxon>
        <taxon>asterids</taxon>
        <taxon>lamiids</taxon>
        <taxon>Boraginales</taxon>
        <taxon>Boraginaceae</taxon>
        <taxon>Boraginoideae</taxon>
        <taxon>Lithospermeae</taxon>
        <taxon>Lithospermum</taxon>
    </lineage>
</organism>
<comment type="caution">
    <text evidence="1">The sequence shown here is derived from an EMBL/GenBank/DDBJ whole genome shotgun (WGS) entry which is preliminary data.</text>
</comment>
<name>A0AAV3R3N6_LITER</name>
<proteinExistence type="predicted"/>
<gene>
    <name evidence="1" type="ORF">LIER_43854</name>
</gene>
<evidence type="ECO:0000313" key="1">
    <source>
        <dbReference type="EMBL" id="GAA0169562.1"/>
    </source>
</evidence>